<proteinExistence type="predicted"/>
<dbReference type="Proteomes" id="UP000591735">
    <property type="component" value="Unassembled WGS sequence"/>
</dbReference>
<feature type="domain" description="Type IV pilin Tt1218-like" evidence="1">
    <location>
        <begin position="20"/>
        <end position="92"/>
    </location>
</feature>
<sequence length="155" mass="16532">MIEILVTLVIVSVGLLGAAAMVINGLENNRNAYLRTQANILAYDIADRIRANPEGAESGNYDGFNVSNPPTIPACYSGGTACSPSELADADLASWTRALQGASTGPTLLPDAGGSINRNGDTFTITITWKQVEWSSQDGEFNDDDNQQFQMAFNL</sequence>
<dbReference type="Pfam" id="PF22150">
    <property type="entry name" value="Tt1218-like"/>
    <property type="match status" value="1"/>
</dbReference>
<name>A0A840UIL7_9GAMM</name>
<evidence type="ECO:0000313" key="3">
    <source>
        <dbReference type="Proteomes" id="UP000591735"/>
    </source>
</evidence>
<dbReference type="InterPro" id="IPR013362">
    <property type="entry name" value="Pilus_4_PilV"/>
</dbReference>
<dbReference type="EMBL" id="JACHFE010000007">
    <property type="protein sequence ID" value="MBB5322165.1"/>
    <property type="molecule type" value="Genomic_DNA"/>
</dbReference>
<evidence type="ECO:0000259" key="1">
    <source>
        <dbReference type="Pfam" id="PF22150"/>
    </source>
</evidence>
<protein>
    <submittedName>
        <fullName evidence="2">Type IV pilus assembly protein PilV</fullName>
    </submittedName>
</protein>
<dbReference type="NCBIfam" id="TIGR02523">
    <property type="entry name" value="type_IV_pilV"/>
    <property type="match status" value="1"/>
</dbReference>
<dbReference type="InterPro" id="IPR054402">
    <property type="entry name" value="Tt1218-like_dom"/>
</dbReference>
<keyword evidence="3" id="KW-1185">Reference proteome</keyword>
<comment type="caution">
    <text evidence="2">The sequence shown here is derived from an EMBL/GenBank/DDBJ whole genome shotgun (WGS) entry which is preliminary data.</text>
</comment>
<reference evidence="2 3" key="1">
    <citation type="submission" date="2020-08" db="EMBL/GenBank/DDBJ databases">
        <title>Genomic Encyclopedia of Type Strains, Phase IV (KMG-IV): sequencing the most valuable type-strain genomes for metagenomic binning, comparative biology and taxonomic classification.</title>
        <authorList>
            <person name="Goeker M."/>
        </authorList>
    </citation>
    <scope>NUCLEOTIDE SEQUENCE [LARGE SCALE GENOMIC DNA]</scope>
    <source>
        <strain evidence="2 3">DSM 22359</strain>
    </source>
</reference>
<accession>A0A840UIL7</accession>
<organism evidence="2 3">
    <name type="scientific">Marinobacter oulmenensis</name>
    <dbReference type="NCBI Taxonomy" id="643747"/>
    <lineage>
        <taxon>Bacteria</taxon>
        <taxon>Pseudomonadati</taxon>
        <taxon>Pseudomonadota</taxon>
        <taxon>Gammaproteobacteria</taxon>
        <taxon>Pseudomonadales</taxon>
        <taxon>Marinobacteraceae</taxon>
        <taxon>Marinobacter</taxon>
    </lineage>
</organism>
<evidence type="ECO:0000313" key="2">
    <source>
        <dbReference type="EMBL" id="MBB5322165.1"/>
    </source>
</evidence>
<dbReference type="AlphaFoldDB" id="A0A840UIL7"/>
<gene>
    <name evidence="2" type="ORF">HNR38_002660</name>
</gene>